<dbReference type="Proteomes" id="UP000031982">
    <property type="component" value="Unassembled WGS sequence"/>
</dbReference>
<protein>
    <submittedName>
        <fullName evidence="1">Uncharacterized protein</fullName>
    </submittedName>
</protein>
<sequence length="113" mass="12816">MKKIFLMFLSLFVLFISINAPVIFQEGNPIPLAVGIAKLHTTDQSVVKIDGENKRYVTKADSQGNQPFLDLMSSKKWVFKEQAGAGLFFTKGEKELIVESEMYTSKYKIYTLD</sequence>
<gene>
    <name evidence="1" type="ORF">SD77_2544</name>
</gene>
<reference evidence="1 2" key="1">
    <citation type="submission" date="2015-01" db="EMBL/GenBank/DDBJ databases">
        <title>Genome Assembly of Bacillus badius MTCC 1458.</title>
        <authorList>
            <person name="Verma A."/>
            <person name="Khatri I."/>
            <person name="Mual P."/>
            <person name="Subramanian S."/>
            <person name="Krishnamurthi S."/>
        </authorList>
    </citation>
    <scope>NUCLEOTIDE SEQUENCE [LARGE SCALE GENOMIC DNA]</scope>
    <source>
        <strain evidence="1 2">MTCC 1458</strain>
    </source>
</reference>
<accession>A0ABR5AZC9</accession>
<dbReference type="EMBL" id="JXLP01000002">
    <property type="protein sequence ID" value="KIL80090.1"/>
    <property type="molecule type" value="Genomic_DNA"/>
</dbReference>
<keyword evidence="2" id="KW-1185">Reference proteome</keyword>
<proteinExistence type="predicted"/>
<dbReference type="RefSeq" id="WP_041096654.1">
    <property type="nucleotide sequence ID" value="NZ_JARTHD010000044.1"/>
</dbReference>
<organism evidence="1 2">
    <name type="scientific">Bacillus badius</name>
    <dbReference type="NCBI Taxonomy" id="1455"/>
    <lineage>
        <taxon>Bacteria</taxon>
        <taxon>Bacillati</taxon>
        <taxon>Bacillota</taxon>
        <taxon>Bacilli</taxon>
        <taxon>Bacillales</taxon>
        <taxon>Bacillaceae</taxon>
        <taxon>Pseudobacillus</taxon>
    </lineage>
</organism>
<comment type="caution">
    <text evidence="1">The sequence shown here is derived from an EMBL/GenBank/DDBJ whole genome shotgun (WGS) entry which is preliminary data.</text>
</comment>
<evidence type="ECO:0000313" key="2">
    <source>
        <dbReference type="Proteomes" id="UP000031982"/>
    </source>
</evidence>
<evidence type="ECO:0000313" key="1">
    <source>
        <dbReference type="EMBL" id="KIL80090.1"/>
    </source>
</evidence>
<name>A0ABR5AZC9_BACBA</name>